<dbReference type="EMBL" id="FQYV01000041">
    <property type="protein sequence ID" value="SHK01712.1"/>
    <property type="molecule type" value="Genomic_DNA"/>
</dbReference>
<dbReference type="InterPro" id="IPR051783">
    <property type="entry name" value="NAD(P)-dependent_oxidoreduct"/>
</dbReference>
<gene>
    <name evidence="2" type="ORF">SAMN04487908_1418</name>
</gene>
<evidence type="ECO:0000313" key="3">
    <source>
        <dbReference type="Proteomes" id="UP000184172"/>
    </source>
</evidence>
<accession>A0A1M6P1G7</accession>
<dbReference type="InterPro" id="IPR036291">
    <property type="entry name" value="NAD(P)-bd_dom_sf"/>
</dbReference>
<dbReference type="OrthoDB" id="751203at2"/>
<name>A0A1M6P1G7_9FLAO</name>
<organism evidence="2 3">
    <name type="scientific">Aequorivita viscosa</name>
    <dbReference type="NCBI Taxonomy" id="797419"/>
    <lineage>
        <taxon>Bacteria</taxon>
        <taxon>Pseudomonadati</taxon>
        <taxon>Bacteroidota</taxon>
        <taxon>Flavobacteriia</taxon>
        <taxon>Flavobacteriales</taxon>
        <taxon>Flavobacteriaceae</taxon>
        <taxon>Aequorivita</taxon>
    </lineage>
</organism>
<dbReference type="AlphaFoldDB" id="A0A1M6P1G7"/>
<dbReference type="RefSeq" id="WP_073222001.1">
    <property type="nucleotide sequence ID" value="NZ_FNNS01000003.1"/>
</dbReference>
<keyword evidence="3" id="KW-1185">Reference proteome</keyword>
<dbReference type="GO" id="GO:0005737">
    <property type="term" value="C:cytoplasm"/>
    <property type="evidence" value="ECO:0007669"/>
    <property type="project" value="TreeGrafter"/>
</dbReference>
<dbReference type="Proteomes" id="UP000184172">
    <property type="component" value="Unassembled WGS sequence"/>
</dbReference>
<dbReference type="SUPFAM" id="SSF51735">
    <property type="entry name" value="NAD(P)-binding Rossmann-fold domains"/>
    <property type="match status" value="1"/>
</dbReference>
<dbReference type="PANTHER" id="PTHR48079:SF6">
    <property type="entry name" value="NAD(P)-BINDING DOMAIN-CONTAINING PROTEIN-RELATED"/>
    <property type="match status" value="1"/>
</dbReference>
<evidence type="ECO:0000259" key="1">
    <source>
        <dbReference type="Pfam" id="PF13460"/>
    </source>
</evidence>
<dbReference type="InterPro" id="IPR016040">
    <property type="entry name" value="NAD(P)-bd_dom"/>
</dbReference>
<reference evidence="3" key="1">
    <citation type="submission" date="2016-11" db="EMBL/GenBank/DDBJ databases">
        <authorList>
            <person name="Varghese N."/>
            <person name="Submissions S."/>
        </authorList>
    </citation>
    <scope>NUCLEOTIDE SEQUENCE [LARGE SCALE GENOMIC DNA]</scope>
    <source>
        <strain evidence="3">DSM 26349</strain>
    </source>
</reference>
<dbReference type="Gene3D" id="3.40.50.720">
    <property type="entry name" value="NAD(P)-binding Rossmann-like Domain"/>
    <property type="match status" value="1"/>
</dbReference>
<sequence length="269" mass="29789">MNKKIAIAGLGWLGQPLASRLSNFGYTVKGSVTTVEKATLLQQNGLNAFPLEISEMGIKGEVKVLLENIDCLMIMIPPGLRRNTGADYVLKMVHFLEEIKKASVPKVILVSSTSVYDDSQGKVTENIEPKPDTIAGKQLRQVEELFINTKAFKTTIVRFGGLLGGSRQPARYLAGRNDLNGGNAPVNLIDREDCITILIEIIKQDAFEHIFNGVNPHHPKKSDYYVQKAKELGLEPPTFSEANANEVFKQVDSENFKKVLGYAFKKELL</sequence>
<dbReference type="GO" id="GO:0004029">
    <property type="term" value="F:aldehyde dehydrogenase (NAD+) activity"/>
    <property type="evidence" value="ECO:0007669"/>
    <property type="project" value="TreeGrafter"/>
</dbReference>
<dbReference type="PANTHER" id="PTHR48079">
    <property type="entry name" value="PROTEIN YEEZ"/>
    <property type="match status" value="1"/>
</dbReference>
<feature type="domain" description="NAD(P)-binding" evidence="1">
    <location>
        <begin position="11"/>
        <end position="201"/>
    </location>
</feature>
<proteinExistence type="predicted"/>
<protein>
    <submittedName>
        <fullName evidence="2">Nucleoside-diphosphate-sugar epimerase</fullName>
    </submittedName>
</protein>
<dbReference type="STRING" id="797419.SAMN05216556_103180"/>
<dbReference type="Pfam" id="PF13460">
    <property type="entry name" value="NAD_binding_10"/>
    <property type="match status" value="1"/>
</dbReference>
<evidence type="ECO:0000313" key="2">
    <source>
        <dbReference type="EMBL" id="SHK01712.1"/>
    </source>
</evidence>